<feature type="transmembrane region" description="Helical" evidence="1">
    <location>
        <begin position="104"/>
        <end position="136"/>
    </location>
</feature>
<name>A0A0G1FJR1_9BACT</name>
<evidence type="ECO:0000313" key="2">
    <source>
        <dbReference type="EMBL" id="KKS87088.1"/>
    </source>
</evidence>
<keyword evidence="1" id="KW-1133">Transmembrane helix</keyword>
<comment type="caution">
    <text evidence="2">The sequence shown here is derived from an EMBL/GenBank/DDBJ whole genome shotgun (WGS) entry which is preliminary data.</text>
</comment>
<protein>
    <recommendedName>
        <fullName evidence="4">Glycosyltransferase RgtA/B/C/D-like domain-containing protein</fullName>
    </recommendedName>
</protein>
<accession>A0A0G1FJR1</accession>
<evidence type="ECO:0000313" key="3">
    <source>
        <dbReference type="Proteomes" id="UP000034050"/>
    </source>
</evidence>
<dbReference type="AlphaFoldDB" id="A0A0G1FJR1"/>
<keyword evidence="1" id="KW-0472">Membrane</keyword>
<reference evidence="2 3" key="1">
    <citation type="journal article" date="2015" name="Nature">
        <title>rRNA introns, odd ribosomes, and small enigmatic genomes across a large radiation of phyla.</title>
        <authorList>
            <person name="Brown C.T."/>
            <person name="Hug L.A."/>
            <person name="Thomas B.C."/>
            <person name="Sharon I."/>
            <person name="Castelle C.J."/>
            <person name="Singh A."/>
            <person name="Wilkins M.J."/>
            <person name="Williams K.H."/>
            <person name="Banfield J.F."/>
        </authorList>
    </citation>
    <scope>NUCLEOTIDE SEQUENCE [LARGE SCALE GENOMIC DNA]</scope>
</reference>
<feature type="transmembrane region" description="Helical" evidence="1">
    <location>
        <begin position="225"/>
        <end position="243"/>
    </location>
</feature>
<feature type="transmembrane region" description="Helical" evidence="1">
    <location>
        <begin position="383"/>
        <end position="402"/>
    </location>
</feature>
<organism evidence="2 3">
    <name type="scientific">Candidatus Gottesmanbacteria bacterium GW2011_GWB1_43_11</name>
    <dbReference type="NCBI Taxonomy" id="1618446"/>
    <lineage>
        <taxon>Bacteria</taxon>
        <taxon>Candidatus Gottesmaniibacteriota</taxon>
    </lineage>
</organism>
<feature type="transmembrane region" description="Helical" evidence="1">
    <location>
        <begin position="408"/>
        <end position="430"/>
    </location>
</feature>
<feature type="transmembrane region" description="Helical" evidence="1">
    <location>
        <begin position="196"/>
        <end position="213"/>
    </location>
</feature>
<keyword evidence="1" id="KW-0812">Transmembrane</keyword>
<proteinExistence type="predicted"/>
<dbReference type="Proteomes" id="UP000034050">
    <property type="component" value="Unassembled WGS sequence"/>
</dbReference>
<feature type="transmembrane region" description="Helical" evidence="1">
    <location>
        <begin position="355"/>
        <end position="376"/>
    </location>
</feature>
<evidence type="ECO:0008006" key="4">
    <source>
        <dbReference type="Google" id="ProtNLM"/>
    </source>
</evidence>
<gene>
    <name evidence="2" type="ORF">UV61_C0004G0014</name>
</gene>
<dbReference type="STRING" id="1618446.UV61_C0004G0014"/>
<dbReference type="EMBL" id="LCFD01000004">
    <property type="protein sequence ID" value="KKS87088.1"/>
    <property type="molecule type" value="Genomic_DNA"/>
</dbReference>
<evidence type="ECO:0000256" key="1">
    <source>
        <dbReference type="SAM" id="Phobius"/>
    </source>
</evidence>
<feature type="transmembrane region" description="Helical" evidence="1">
    <location>
        <begin position="174"/>
        <end position="190"/>
    </location>
</feature>
<sequence>MLTYKNFRWSILVFFLLIFALRFYFSHPIRTYWFYSEAYVMRFQWLDSVNLYLKSGKILMYPPQERLEDVSTGEDQGYPFILSILGNLTGKKEMTFATFVRFNYLFLITLGIISSILLFLTFDHIAIALIFFYFYLRLDIYSGGLDHHWMLGALLPFYISFLMFYIYSRQKLSAFWLIFYLGVAGLANIIREGYGVIGIMILVGVGFMIWVIEKLKWRQVFRVQNLVWGVIFWVIYSAPGWTLDRVRNFRNQIYFDRQASIMITHHGLWHNAFMGLGYVPNKYGIIWNDANNLPFVRQVNQQANYMTNEYFSILGSLYFKYALADPGFWWTNYLAKIISIQQFIASLFPHELKSFFPPFVRLLAFYVILLTTWRLSRSNKTRLLLTSLILISLVASSLPGIIGLPAQAYLRGLQSAYFMTWIYLFILLYLEFMSKFRRHYV</sequence>
<feature type="transmembrane region" description="Helical" evidence="1">
    <location>
        <begin position="6"/>
        <end position="25"/>
    </location>
</feature>
<feature type="transmembrane region" description="Helical" evidence="1">
    <location>
        <begin position="148"/>
        <end position="167"/>
    </location>
</feature>